<reference evidence="4 5" key="1">
    <citation type="submission" date="2023-12" db="EMBL/GenBank/DDBJ databases">
        <title>Baltic Sea Cyanobacteria.</title>
        <authorList>
            <person name="Delbaje E."/>
            <person name="Fewer D.P."/>
            <person name="Shishido T.K."/>
        </authorList>
    </citation>
    <scope>NUCLEOTIDE SEQUENCE [LARGE SCALE GENOMIC DNA]</scope>
    <source>
        <strain evidence="4 5">CCNP 1315</strain>
    </source>
</reference>
<name>A0ABU5TXB4_9CYAN</name>
<keyword evidence="2" id="KW-0812">Transmembrane</keyword>
<sequence length="217" mass="23332">MRDPMQENTKPVGMIAAIAALLIAVGGGITWWTLSTRQTEQPDVVSPVPSPIPGETSQPSPLPPPSAEQPGTVEKTVEIYRVQDQNGQIEWVATPVTVEVSEDDPGVVLEAAFRRLLAQPTDENRFSEIPPQTQLLSVQAYPSEVYVNLSPEFTTGGGSASMIGRLGQVIYTASSLNPDAKVWISVGGKPLEILGGEGLEVPQPATRKNFEAQFQEE</sequence>
<keyword evidence="2" id="KW-1133">Transmembrane helix</keyword>
<keyword evidence="2" id="KW-0472">Membrane</keyword>
<dbReference type="EMBL" id="JAYGHT010000026">
    <property type="protein sequence ID" value="MEA5519306.1"/>
    <property type="molecule type" value="Genomic_DNA"/>
</dbReference>
<dbReference type="Proteomes" id="UP001301728">
    <property type="component" value="Unassembled WGS sequence"/>
</dbReference>
<dbReference type="Pfam" id="PF10646">
    <property type="entry name" value="Germane"/>
    <property type="match status" value="1"/>
</dbReference>
<protein>
    <submittedName>
        <fullName evidence="4">GerMN domain-containing protein</fullName>
    </submittedName>
</protein>
<dbReference type="RefSeq" id="WP_323276249.1">
    <property type="nucleotide sequence ID" value="NZ_JAYGHT010000026.1"/>
</dbReference>
<evidence type="ECO:0000313" key="5">
    <source>
        <dbReference type="Proteomes" id="UP001301728"/>
    </source>
</evidence>
<feature type="domain" description="GerMN" evidence="3">
    <location>
        <begin position="109"/>
        <end position="195"/>
    </location>
</feature>
<organism evidence="4 5">
    <name type="scientific">Limnoraphis robusta CCNP1315</name>
    <dbReference type="NCBI Taxonomy" id="3110306"/>
    <lineage>
        <taxon>Bacteria</taxon>
        <taxon>Bacillati</taxon>
        <taxon>Cyanobacteriota</taxon>
        <taxon>Cyanophyceae</taxon>
        <taxon>Oscillatoriophycideae</taxon>
        <taxon>Oscillatoriales</taxon>
        <taxon>Sirenicapillariaceae</taxon>
        <taxon>Limnoraphis</taxon>
    </lineage>
</organism>
<dbReference type="SMART" id="SM00909">
    <property type="entry name" value="Germane"/>
    <property type="match status" value="1"/>
</dbReference>
<gene>
    <name evidence="4" type="ORF">VB854_10115</name>
</gene>
<evidence type="ECO:0000259" key="3">
    <source>
        <dbReference type="SMART" id="SM00909"/>
    </source>
</evidence>
<evidence type="ECO:0000313" key="4">
    <source>
        <dbReference type="EMBL" id="MEA5519306.1"/>
    </source>
</evidence>
<comment type="caution">
    <text evidence="4">The sequence shown here is derived from an EMBL/GenBank/DDBJ whole genome shotgun (WGS) entry which is preliminary data.</text>
</comment>
<evidence type="ECO:0000256" key="2">
    <source>
        <dbReference type="SAM" id="Phobius"/>
    </source>
</evidence>
<accession>A0ABU5TXB4</accession>
<dbReference type="InterPro" id="IPR019606">
    <property type="entry name" value="GerMN"/>
</dbReference>
<evidence type="ECO:0000256" key="1">
    <source>
        <dbReference type="SAM" id="MobiDB-lite"/>
    </source>
</evidence>
<feature type="transmembrane region" description="Helical" evidence="2">
    <location>
        <begin position="12"/>
        <end position="34"/>
    </location>
</feature>
<keyword evidence="5" id="KW-1185">Reference proteome</keyword>
<feature type="region of interest" description="Disordered" evidence="1">
    <location>
        <begin position="42"/>
        <end position="71"/>
    </location>
</feature>
<proteinExistence type="predicted"/>